<evidence type="ECO:0000313" key="1">
    <source>
        <dbReference type="EMBL" id="AKB79108.1"/>
    </source>
</evidence>
<dbReference type="Proteomes" id="UP000033101">
    <property type="component" value="Chromosome"/>
</dbReference>
<evidence type="ECO:0000313" key="2">
    <source>
        <dbReference type="Proteomes" id="UP000033101"/>
    </source>
</evidence>
<accession>A0A0E3SHC1</accession>
<dbReference type="KEGG" id="mhor:MSHOH_2625"/>
<gene>
    <name evidence="1" type="ORF">MSHOH_2625</name>
</gene>
<dbReference type="HOGENOM" id="CLU_161128_0_0_2"/>
<dbReference type="PATRIC" id="fig|1434110.4.peg.3381"/>
<proteinExistence type="predicted"/>
<organism evidence="1 2">
    <name type="scientific">Methanosarcina horonobensis HB-1 = JCM 15518</name>
    <dbReference type="NCBI Taxonomy" id="1434110"/>
    <lineage>
        <taxon>Archaea</taxon>
        <taxon>Methanobacteriati</taxon>
        <taxon>Methanobacteriota</taxon>
        <taxon>Stenosarchaea group</taxon>
        <taxon>Methanomicrobia</taxon>
        <taxon>Methanosarcinales</taxon>
        <taxon>Methanosarcinaceae</taxon>
        <taxon>Methanosarcina</taxon>
    </lineage>
</organism>
<dbReference type="EMBL" id="CP009516">
    <property type="protein sequence ID" value="AKB79108.1"/>
    <property type="molecule type" value="Genomic_DNA"/>
</dbReference>
<name>A0A0E3SHC1_9EURY</name>
<keyword evidence="2" id="KW-1185">Reference proteome</keyword>
<dbReference type="STRING" id="1434110.MSHOH_2625"/>
<sequence length="111" mass="12702">MENIIKSLYPEAEFHYKGVIDFVIDGVKVENKSCQEYINATGNHNGMRSGRFCFDALQHQTLIEQGGDYSFLVQKDSNPIFFARVHAKNLKLGKWSGVKAVCWKTIMRMVI</sequence>
<dbReference type="Pfam" id="PF25941">
    <property type="entry name" value="PDDEXK_16"/>
    <property type="match status" value="1"/>
</dbReference>
<reference evidence="1 2" key="1">
    <citation type="submission" date="2014-07" db="EMBL/GenBank/DDBJ databases">
        <title>Methanogenic archaea and the global carbon cycle.</title>
        <authorList>
            <person name="Henriksen J.R."/>
            <person name="Luke J."/>
            <person name="Reinhart S."/>
            <person name="Benedict M.N."/>
            <person name="Youngblut N.D."/>
            <person name="Metcalf M.E."/>
            <person name="Whitaker R.J."/>
            <person name="Metcalf W.W."/>
        </authorList>
    </citation>
    <scope>NUCLEOTIDE SEQUENCE [LARGE SCALE GENOMIC DNA]</scope>
    <source>
        <strain evidence="1 2">HB-1</strain>
    </source>
</reference>
<dbReference type="InterPro" id="IPR058715">
    <property type="entry name" value="PDDEXK_nuclease-rel"/>
</dbReference>
<protein>
    <submittedName>
        <fullName evidence="1">Uncharacterized protein</fullName>
    </submittedName>
</protein>
<dbReference type="AlphaFoldDB" id="A0A0E3SHC1"/>